<evidence type="ECO:0000256" key="5">
    <source>
        <dbReference type="ARBA" id="ARBA00023033"/>
    </source>
</evidence>
<dbReference type="SUPFAM" id="SSF48264">
    <property type="entry name" value="Cytochrome P450"/>
    <property type="match status" value="1"/>
</dbReference>
<dbReference type="PRINTS" id="PR00465">
    <property type="entry name" value="EP450IV"/>
</dbReference>
<dbReference type="Gene3D" id="1.25.40.10">
    <property type="entry name" value="Tetratricopeptide repeat domain"/>
    <property type="match status" value="1"/>
</dbReference>
<dbReference type="GO" id="GO:0020037">
    <property type="term" value="F:heme binding"/>
    <property type="evidence" value="ECO:0007669"/>
    <property type="project" value="InterPro"/>
</dbReference>
<dbReference type="InterPro" id="IPR001214">
    <property type="entry name" value="SET_dom"/>
</dbReference>
<comment type="caution">
    <text evidence="9">The sequence shown here is derived from an EMBL/GenBank/DDBJ whole genome shotgun (WGS) entry which is preliminary data.</text>
</comment>
<dbReference type="Pfam" id="PF00856">
    <property type="entry name" value="SET"/>
    <property type="match status" value="1"/>
</dbReference>
<dbReference type="InterPro" id="IPR036396">
    <property type="entry name" value="Cyt_P450_sf"/>
</dbReference>
<evidence type="ECO:0000259" key="8">
    <source>
        <dbReference type="PROSITE" id="PS50280"/>
    </source>
</evidence>
<comment type="similarity">
    <text evidence="2">Belongs to the cytochrome P450 family.</text>
</comment>
<keyword evidence="5 9" id="KW-0560">Oxidoreductase</keyword>
<dbReference type="EMBL" id="JAAQPE010000207">
    <property type="protein sequence ID" value="KAF5679328.1"/>
    <property type="molecule type" value="Genomic_DNA"/>
</dbReference>
<dbReference type="Gene3D" id="1.10.630.10">
    <property type="entry name" value="Cytochrome P450"/>
    <property type="match status" value="1"/>
</dbReference>
<evidence type="ECO:0000256" key="7">
    <source>
        <dbReference type="SAM" id="Phobius"/>
    </source>
</evidence>
<dbReference type="Proteomes" id="UP000572754">
    <property type="component" value="Unassembled WGS sequence"/>
</dbReference>
<evidence type="ECO:0000256" key="4">
    <source>
        <dbReference type="ARBA" id="ARBA00023004"/>
    </source>
</evidence>
<feature type="transmembrane region" description="Helical" evidence="7">
    <location>
        <begin position="21"/>
        <end position="40"/>
    </location>
</feature>
<dbReference type="SUPFAM" id="SSF82199">
    <property type="entry name" value="SET domain"/>
    <property type="match status" value="1"/>
</dbReference>
<reference evidence="10" key="1">
    <citation type="journal article" date="2020" name="BMC Genomics">
        <title>Correction to: Identification and distribution of gene clusters required for synthesis of sphingolipid metabolism inhibitors in diverse species of the filamentous fungus Fusarium.</title>
        <authorList>
            <person name="Kim H.S."/>
            <person name="Lohmar J.M."/>
            <person name="Busman M."/>
            <person name="Brown D.W."/>
            <person name="Naumann T.A."/>
            <person name="Divon H.H."/>
            <person name="Lysoe E."/>
            <person name="Uhlig S."/>
            <person name="Proctor R.H."/>
        </authorList>
    </citation>
    <scope>NUCLEOTIDE SEQUENCE [LARGE SCALE GENOMIC DNA]</scope>
    <source>
        <strain evidence="10">NRRL 25331</strain>
    </source>
</reference>
<evidence type="ECO:0000256" key="6">
    <source>
        <dbReference type="PIRSR" id="PIRSR602403-1"/>
    </source>
</evidence>
<dbReference type="InterPro" id="IPR002403">
    <property type="entry name" value="Cyt_P450_E_grp-IV"/>
</dbReference>
<comment type="cofactor">
    <cofactor evidence="1 6">
        <name>heme</name>
        <dbReference type="ChEBI" id="CHEBI:30413"/>
    </cofactor>
</comment>
<keyword evidence="4 6" id="KW-0408">Iron</keyword>
<evidence type="ECO:0000256" key="1">
    <source>
        <dbReference type="ARBA" id="ARBA00001971"/>
    </source>
</evidence>
<keyword evidence="7" id="KW-1133">Transmembrane helix</keyword>
<protein>
    <submittedName>
        <fullName evidence="9">Cytochrome P450 monooxygenase</fullName>
    </submittedName>
</protein>
<dbReference type="CDD" id="cd20071">
    <property type="entry name" value="SET_SMYD"/>
    <property type="match status" value="1"/>
</dbReference>
<dbReference type="GO" id="GO:0016705">
    <property type="term" value="F:oxidoreductase activity, acting on paired donors, with incorporation or reduction of molecular oxygen"/>
    <property type="evidence" value="ECO:0007669"/>
    <property type="project" value="InterPro"/>
</dbReference>
<keyword evidence="7" id="KW-0472">Membrane</keyword>
<evidence type="ECO:0000256" key="2">
    <source>
        <dbReference type="ARBA" id="ARBA00010617"/>
    </source>
</evidence>
<accession>A0A8H5TYW6</accession>
<dbReference type="PROSITE" id="PS50280">
    <property type="entry name" value="SET"/>
    <property type="match status" value="1"/>
</dbReference>
<dbReference type="PRINTS" id="PR00385">
    <property type="entry name" value="P450"/>
</dbReference>
<gene>
    <name evidence="9" type="ORF">FCIRC_6173</name>
</gene>
<dbReference type="InterPro" id="IPR053209">
    <property type="entry name" value="Gramillin-biosynth_MTr"/>
</dbReference>
<keyword evidence="7" id="KW-0812">Transmembrane</keyword>
<evidence type="ECO:0000256" key="3">
    <source>
        <dbReference type="ARBA" id="ARBA00022723"/>
    </source>
</evidence>
<keyword evidence="5 9" id="KW-0503">Monooxygenase</keyword>
<dbReference type="InterPro" id="IPR001128">
    <property type="entry name" value="Cyt_P450"/>
</dbReference>
<dbReference type="GO" id="GO:0005506">
    <property type="term" value="F:iron ion binding"/>
    <property type="evidence" value="ECO:0007669"/>
    <property type="project" value="InterPro"/>
</dbReference>
<dbReference type="PANTHER" id="PTHR47643">
    <property type="entry name" value="TPR DOMAIN PROTEIN (AFU_ORTHOLOGUE AFUA_5G12710)"/>
    <property type="match status" value="1"/>
</dbReference>
<keyword evidence="3 6" id="KW-0479">Metal-binding</keyword>
<reference evidence="9 10" key="2">
    <citation type="submission" date="2020-05" db="EMBL/GenBank/DDBJ databases">
        <title>Identification and distribution of gene clusters putatively required for synthesis of sphingolipid metabolism inhibitors in phylogenetically diverse species of the filamentous fungus Fusarium.</title>
        <authorList>
            <person name="Kim H.-S."/>
            <person name="Busman M."/>
            <person name="Brown D.W."/>
            <person name="Divon H."/>
            <person name="Uhlig S."/>
            <person name="Proctor R.H."/>
        </authorList>
    </citation>
    <scope>NUCLEOTIDE SEQUENCE [LARGE SCALE GENOMIC DNA]</scope>
    <source>
        <strain evidence="9 10">NRRL 25331</strain>
    </source>
</reference>
<name>A0A8H5TYW6_FUSCI</name>
<feature type="binding site" description="axial binding residue" evidence="6">
    <location>
        <position position="422"/>
    </location>
    <ligand>
        <name>heme</name>
        <dbReference type="ChEBI" id="CHEBI:30413"/>
    </ligand>
    <ligandPart>
        <name>Fe</name>
        <dbReference type="ChEBI" id="CHEBI:18248"/>
    </ligandPart>
</feature>
<dbReference type="PANTHER" id="PTHR47643:SF2">
    <property type="entry name" value="TPR DOMAIN PROTEIN (AFU_ORTHOLOGUE AFUA_5G12710)"/>
    <property type="match status" value="1"/>
</dbReference>
<dbReference type="InterPro" id="IPR046341">
    <property type="entry name" value="SET_dom_sf"/>
</dbReference>
<keyword evidence="6" id="KW-0349">Heme</keyword>
<dbReference type="Gene3D" id="2.170.270.10">
    <property type="entry name" value="SET domain"/>
    <property type="match status" value="1"/>
</dbReference>
<proteinExistence type="inferred from homology"/>
<dbReference type="Pfam" id="PF00067">
    <property type="entry name" value="p450"/>
    <property type="match status" value="2"/>
</dbReference>
<evidence type="ECO:0000313" key="9">
    <source>
        <dbReference type="EMBL" id="KAF5679328.1"/>
    </source>
</evidence>
<keyword evidence="10" id="KW-1185">Reference proteome</keyword>
<dbReference type="CDD" id="cd11060">
    <property type="entry name" value="CYP57A1-like"/>
    <property type="match status" value="1"/>
</dbReference>
<dbReference type="GO" id="GO:0004497">
    <property type="term" value="F:monooxygenase activity"/>
    <property type="evidence" value="ECO:0007669"/>
    <property type="project" value="UniProtKB-KW"/>
</dbReference>
<evidence type="ECO:0000313" key="10">
    <source>
        <dbReference type="Proteomes" id="UP000572754"/>
    </source>
</evidence>
<organism evidence="9 10">
    <name type="scientific">Fusarium circinatum</name>
    <name type="common">Pitch canker fungus</name>
    <name type="synonym">Gibberella circinata</name>
    <dbReference type="NCBI Taxonomy" id="48490"/>
    <lineage>
        <taxon>Eukaryota</taxon>
        <taxon>Fungi</taxon>
        <taxon>Dikarya</taxon>
        <taxon>Ascomycota</taxon>
        <taxon>Pezizomycotina</taxon>
        <taxon>Sordariomycetes</taxon>
        <taxon>Hypocreomycetidae</taxon>
        <taxon>Hypocreales</taxon>
        <taxon>Nectriaceae</taxon>
        <taxon>Fusarium</taxon>
        <taxon>Fusarium fujikuroi species complex</taxon>
    </lineage>
</organism>
<dbReference type="SMART" id="SM00317">
    <property type="entry name" value="SET"/>
    <property type="match status" value="1"/>
</dbReference>
<dbReference type="InterPro" id="IPR011990">
    <property type="entry name" value="TPR-like_helical_dom_sf"/>
</dbReference>
<feature type="domain" description="SET" evidence="8">
    <location>
        <begin position="910"/>
        <end position="1110"/>
    </location>
</feature>
<sequence length="1311" mass="147742">MAAAFFLGHLREIAGDVRPSIAIAGLVAAFLALWSTLSTWQQYNRLREFKGPRLAAISKWWLIRKVGGGRAYLDFWEVTEQHGSIARVGPNDLLTDDPELMRHILNVRTEYRRSDWYDGMRFDPGNNNILSWRDEDEHFKLRSKMSAGYGGREVENLEPKIDKNILSFMKLLGKCADEKRAVDFGRRAQFFTLDVISDLAFGEPFGFLETNSDVYKYIQITEETLPAVMVTTVVPWLVKVTAERFGPDKKVQKDMLGSFVAHGLTQKEAESEILLQIVAGSDTTATAIRSTMLHVITNPLVYTNLRAEISKTHFSESIIPDSIGRDLPYLQAVIKEGLRIFPPVAGLMSKQVPPQGDTWKGKFIPGGTKIGYCAWGIFRRDDIWGSDAGEFRPERWLESKGEKLREMENALELIFSYGRWQCLGRPVALMELNKVYVELLRRFDFTICDPTKPWNVFNCGIFSQSELMVRVAARNPALLTVRPQSVTFLIFTIPVPSSPFALATSRHQHRSHKHTAAVMDLVDGSFDSTLVKWVKTTEAALAEAQKKKGQLVTDHPAKDTVNKTFMFRALGKAMITPGLSPAGAFIRMACGSDYPFPNSKLLEERMMTLPVTTIEAPYLPCTIPEKDLKPISISDMRLETHHWGSKVLLHTLSSADRHEAIMSIVEDQAGTAVLLKLYHQPLEKEISCNWTMLDHRVCIVKNPFFQRVNDTISPNFAQTPQPYYSLRVDHPGDIIPLRHGDGRIPEAWKVDPCRDDKTSPGYRDHGNKAFRKKNWVEAHHSYSEALGVAETSQDKQLAHLNRSLTNLKLGRPAEALLDAKQAYDPEAPTEKALFRQATALYKLNRFEDCEAMLIDLLDKFPDSKAAETTLLSVKTRLTEKHTGKYNFKKMYETAKAAKGAPLIDCATYSKPVEIRESPGRGRGLFTTKAVKAGDLLLVEKAFEYSFIDETRVMDQCTHMVNFNTKRLTSGASANLWPKVVQKLYHDPEALLAFNELHHGKYKPVTATKADGRPVVDAFLVEKILSLNSFGAPRSTRDFCGNNVWSGNPAPEACASTRERPLFTSVGVWLLAASINHSCVGNCRRAFIGDMVIIRAARDIPAGTELVFPYRPSTDSESYQDVQTGLAKWEFKCDCELCKDRLKTTEAVRVRRKELSEEFNKQLPSDQEFDLDKATKLLRVVEKTYSGKPAKQIRWCIANLYAYVGIRCRQDGDFVGAAEMLIKGLETMGFVILATPPDNGSAQARFEVKQWGMMEHHIPWLFFQLIECYDAINPYLVPVAEHYAQVAYSIIVGEGESMWDVMPATGNKAERT</sequence>
<dbReference type="SUPFAM" id="SSF48452">
    <property type="entry name" value="TPR-like"/>
    <property type="match status" value="1"/>
</dbReference>